<keyword evidence="2" id="KW-1185">Reference proteome</keyword>
<comment type="caution">
    <text evidence="1">The sequence shown here is derived from an EMBL/GenBank/DDBJ whole genome shotgun (WGS) entry which is preliminary data.</text>
</comment>
<protein>
    <submittedName>
        <fullName evidence="1">Uncharacterized protein</fullName>
    </submittedName>
</protein>
<sequence length="366" mass="38343">MQSSPSTARSEAHRKAFDVVGLYGDPSVAWSIMLVAELHAPGSPDDYRAGLAALVAKSPDCGPPPSWDVVDEDAWQAQLHTMGTRLYVETEPLVRGASTADGRFVAVAAHHGVVDGLGLLALMGALTGEDLRSGVRGVDPSSADRSSFLGNAVKHVGSALVRPPRRFRAVDPDKSRAGEWLVARNLPKGIDSSRLIAASCRALEQWGATGGRRNPVAVAVGASRRSGDAPAPDRDTVLLRLVGSDFTDPVTVRNQLRAATPEPDSPTTSAGGIGPLVAKALAGRLGSTVLVSNLGIIEGSQRIERLWLYPAVNGPCGVAVGSLTVDGKATLTVRVARRDFSSAAAERLTETFVQAIESVSAQQRAR</sequence>
<accession>A0A3D9UNW5</accession>
<gene>
    <name evidence="1" type="ORF">DFJ65_2068</name>
</gene>
<evidence type="ECO:0000313" key="2">
    <source>
        <dbReference type="Proteomes" id="UP000256253"/>
    </source>
</evidence>
<proteinExistence type="predicted"/>
<name>A0A3D9UNW5_9MICO</name>
<dbReference type="OrthoDB" id="3613699at2"/>
<dbReference type="Proteomes" id="UP000256253">
    <property type="component" value="Unassembled WGS sequence"/>
</dbReference>
<organism evidence="1 2">
    <name type="scientific">Calidifontibacter indicus</name>
    <dbReference type="NCBI Taxonomy" id="419650"/>
    <lineage>
        <taxon>Bacteria</taxon>
        <taxon>Bacillati</taxon>
        <taxon>Actinomycetota</taxon>
        <taxon>Actinomycetes</taxon>
        <taxon>Micrococcales</taxon>
        <taxon>Dermacoccaceae</taxon>
        <taxon>Calidifontibacter</taxon>
    </lineage>
</organism>
<dbReference type="RefSeq" id="WP_147301370.1">
    <property type="nucleotide sequence ID" value="NZ_QTUA01000001.1"/>
</dbReference>
<dbReference type="EMBL" id="QTUA01000001">
    <property type="protein sequence ID" value="REF31027.1"/>
    <property type="molecule type" value="Genomic_DNA"/>
</dbReference>
<reference evidence="1 2" key="1">
    <citation type="submission" date="2018-08" db="EMBL/GenBank/DDBJ databases">
        <title>Sequencing the genomes of 1000 actinobacteria strains.</title>
        <authorList>
            <person name="Klenk H.-P."/>
        </authorList>
    </citation>
    <scope>NUCLEOTIDE SEQUENCE [LARGE SCALE GENOMIC DNA]</scope>
    <source>
        <strain evidence="1 2">DSM 22967</strain>
    </source>
</reference>
<dbReference type="AlphaFoldDB" id="A0A3D9UNW5"/>
<evidence type="ECO:0000313" key="1">
    <source>
        <dbReference type="EMBL" id="REF31027.1"/>
    </source>
</evidence>